<dbReference type="Proteomes" id="UP000223738">
    <property type="component" value="Segment"/>
</dbReference>
<dbReference type="EMBL" id="KU862660">
    <property type="protein sequence ID" value="ANA49267.1"/>
    <property type="molecule type" value="Genomic_DNA"/>
</dbReference>
<sequence>MATWIEVKPAGYLKKFGNHKFYVDSPAEAIKAMMFQVKGFKEAFFAAEKKGLRFQVLSDKLQVTHPDMLLMGEPKVVKIVPRQYGRKNGGWGMILAAAAIAAVVLTGGVGGFFVAGTVSGSIATSVAISFALGGITQLMTPAPEGLKTRTDPENKASYAFGGPVNTTAQGQPVPVFYGYREVGGAVISASMTSEDQK</sequence>
<keyword evidence="1" id="KW-0472">Membrane</keyword>
<evidence type="ECO:0000256" key="1">
    <source>
        <dbReference type="SAM" id="Phobius"/>
    </source>
</evidence>
<evidence type="ECO:0000313" key="2">
    <source>
        <dbReference type="EMBL" id="ANA49267.1"/>
    </source>
</evidence>
<name>A0A1S5R1I6_9CAUD</name>
<keyword evidence="1" id="KW-0812">Transmembrane</keyword>
<reference evidence="2 3" key="1">
    <citation type="submission" date="2016-03" db="EMBL/GenBank/DDBJ databases">
        <title>Characterization of pf16 and phiPMW: Two novel phages infecting Pseudomonas putida PpG1.</title>
        <authorList>
            <person name="Magill D.J."/>
            <person name="Krylov V.N."/>
            <person name="Allen C.C.R."/>
            <person name="McGrath J.W."/>
            <person name="Quinn J.P."/>
            <person name="Kulakov L.A."/>
        </authorList>
    </citation>
    <scope>NUCLEOTIDE SEQUENCE [LARGE SCALE GENOMIC DNA]</scope>
</reference>
<feature type="transmembrane region" description="Helical" evidence="1">
    <location>
        <begin position="91"/>
        <end position="115"/>
    </location>
</feature>
<feature type="transmembrane region" description="Helical" evidence="1">
    <location>
        <begin position="121"/>
        <end position="139"/>
    </location>
</feature>
<dbReference type="OrthoDB" id="8631at10239"/>
<accession>A0A1S5R1I6</accession>
<keyword evidence="1" id="KW-1133">Transmembrane helix</keyword>
<protein>
    <submittedName>
        <fullName evidence="2">Tail assembly protein</fullName>
    </submittedName>
</protein>
<organism evidence="2 3">
    <name type="scientific">Pseudomonas phage phiPMW</name>
    <dbReference type="NCBI Taxonomy" id="1815582"/>
    <lineage>
        <taxon>Viruses</taxon>
        <taxon>Duplodnaviria</taxon>
        <taxon>Heunggongvirae</taxon>
        <taxon>Uroviricota</taxon>
        <taxon>Caudoviricetes</taxon>
        <taxon>Plaisancevirus</taxon>
        <taxon>Plaisancevirus PMW</taxon>
    </lineage>
</organism>
<evidence type="ECO:0000313" key="3">
    <source>
        <dbReference type="Proteomes" id="UP000223738"/>
    </source>
</evidence>
<proteinExistence type="predicted"/>
<gene>
    <name evidence="2" type="ORF">PMW_142</name>
</gene>
<keyword evidence="3" id="KW-1185">Reference proteome</keyword>